<feature type="domain" description="PX" evidence="1">
    <location>
        <begin position="1"/>
        <end position="111"/>
    </location>
</feature>
<feature type="non-terminal residue" evidence="2">
    <location>
        <position position="234"/>
    </location>
</feature>
<dbReference type="AlphaFoldDB" id="A0AAV9Y051"/>
<evidence type="ECO:0000313" key="2">
    <source>
        <dbReference type="EMBL" id="KAK6590237.1"/>
    </source>
</evidence>
<sequence>MDTDRYKIEMLDYYFDSNEVLYRINIYNKKSNESWDIERSYDDFKQVDDLFQYRYPHIPKLPDKGWWWQKNKTFHENRFNSLKNYFNSVLRSDLNIENMVLAYFLDLNLTVSEESSVVNNSFEEIDTDIISYLRAKLLNISNGNDRTLAPMERESRENQYRTLLENNQFFLEDGVYNEQESYCETPKNNSKKCVNHFGNVKSFPPSIISRDSGSSNADHFVGNIGLEGVLQKDK</sequence>
<evidence type="ECO:0000259" key="1">
    <source>
        <dbReference type="PROSITE" id="PS50195"/>
    </source>
</evidence>
<dbReference type="Gene3D" id="3.30.1520.10">
    <property type="entry name" value="Phox-like domain"/>
    <property type="match status" value="1"/>
</dbReference>
<dbReference type="InterPro" id="IPR036871">
    <property type="entry name" value="PX_dom_sf"/>
</dbReference>
<dbReference type="GO" id="GO:0035091">
    <property type="term" value="F:phosphatidylinositol binding"/>
    <property type="evidence" value="ECO:0007669"/>
    <property type="project" value="InterPro"/>
</dbReference>
<dbReference type="Proteomes" id="UP001311799">
    <property type="component" value="Unassembled WGS sequence"/>
</dbReference>
<organism evidence="2 3">
    <name type="scientific">Cryptosporidium xiaoi</name>
    <dbReference type="NCBI Taxonomy" id="659607"/>
    <lineage>
        <taxon>Eukaryota</taxon>
        <taxon>Sar</taxon>
        <taxon>Alveolata</taxon>
        <taxon>Apicomplexa</taxon>
        <taxon>Conoidasida</taxon>
        <taxon>Coccidia</taxon>
        <taxon>Eucoccidiorida</taxon>
        <taxon>Eimeriorina</taxon>
        <taxon>Cryptosporidiidae</taxon>
        <taxon>Cryptosporidium</taxon>
    </lineage>
</organism>
<comment type="caution">
    <text evidence="2">The sequence shown here is derived from an EMBL/GenBank/DDBJ whole genome shotgun (WGS) entry which is preliminary data.</text>
</comment>
<dbReference type="EMBL" id="JAWDEY010000008">
    <property type="protein sequence ID" value="KAK6590237.1"/>
    <property type="molecule type" value="Genomic_DNA"/>
</dbReference>
<reference evidence="2 3" key="1">
    <citation type="submission" date="2023-10" db="EMBL/GenBank/DDBJ databases">
        <title>Comparative genomics analysis reveals potential genetic determinants of host preference in Cryptosporidium xiaoi.</title>
        <authorList>
            <person name="Xiao L."/>
            <person name="Li J."/>
        </authorList>
    </citation>
    <scope>NUCLEOTIDE SEQUENCE [LARGE SCALE GENOMIC DNA]</scope>
    <source>
        <strain evidence="2 3">52996</strain>
    </source>
</reference>
<dbReference type="Pfam" id="PF00787">
    <property type="entry name" value="PX"/>
    <property type="match status" value="1"/>
</dbReference>
<keyword evidence="3" id="KW-1185">Reference proteome</keyword>
<dbReference type="SUPFAM" id="SSF64268">
    <property type="entry name" value="PX domain"/>
    <property type="match status" value="1"/>
</dbReference>
<dbReference type="CDD" id="cd06093">
    <property type="entry name" value="PX_domain"/>
    <property type="match status" value="1"/>
</dbReference>
<accession>A0AAV9Y051</accession>
<protein>
    <recommendedName>
        <fullName evidence="1">PX domain-containing protein</fullName>
    </recommendedName>
</protein>
<name>A0AAV9Y051_9CRYT</name>
<dbReference type="InterPro" id="IPR001683">
    <property type="entry name" value="PX_dom"/>
</dbReference>
<proteinExistence type="predicted"/>
<dbReference type="PROSITE" id="PS50195">
    <property type="entry name" value="PX"/>
    <property type="match status" value="1"/>
</dbReference>
<evidence type="ECO:0000313" key="3">
    <source>
        <dbReference type="Proteomes" id="UP001311799"/>
    </source>
</evidence>
<gene>
    <name evidence="2" type="ORF">RS030_172600</name>
</gene>